<protein>
    <recommendedName>
        <fullName evidence="3">DUF3263 domain-containing protein</fullName>
    </recommendedName>
</protein>
<accession>A0A7I7RXP7</accession>
<dbReference type="EMBL" id="AP022593">
    <property type="protein sequence ID" value="BBY48729.1"/>
    <property type="molecule type" value="Genomic_DNA"/>
</dbReference>
<dbReference type="AlphaFoldDB" id="A0A7I7RXP7"/>
<reference evidence="1 2" key="1">
    <citation type="journal article" date="2019" name="Emerg. Microbes Infect.">
        <title>Comprehensive subspecies identification of 175 nontuberculous mycobacteria species based on 7547 genomic profiles.</title>
        <authorList>
            <person name="Matsumoto Y."/>
            <person name="Kinjo T."/>
            <person name="Motooka D."/>
            <person name="Nabeya D."/>
            <person name="Jung N."/>
            <person name="Uechi K."/>
            <person name="Horii T."/>
            <person name="Iida T."/>
            <person name="Fujita J."/>
            <person name="Nakamura S."/>
        </authorList>
    </citation>
    <scope>NUCLEOTIDE SEQUENCE [LARGE SCALE GENOMIC DNA]</scope>
    <source>
        <strain evidence="1 2">JCM 18538</strain>
    </source>
</reference>
<gene>
    <name evidence="1" type="ORF">MARA_21970</name>
</gene>
<dbReference type="Proteomes" id="UP000467428">
    <property type="component" value="Chromosome"/>
</dbReference>
<name>A0A7I7RXP7_9MYCO</name>
<keyword evidence="2" id="KW-1185">Reference proteome</keyword>
<evidence type="ECO:0000313" key="2">
    <source>
        <dbReference type="Proteomes" id="UP000467428"/>
    </source>
</evidence>
<evidence type="ECO:0000313" key="1">
    <source>
        <dbReference type="EMBL" id="BBY48729.1"/>
    </source>
</evidence>
<dbReference type="KEGG" id="marz:MARA_21970"/>
<proteinExistence type="predicted"/>
<geneLocation type="plasmid" evidence="2">
    <name>pjcm18538 dna</name>
</geneLocation>
<organism evidence="1 2">
    <name type="scientific">Mycolicibacterium arabiense</name>
    <dbReference type="NCBI Taxonomy" id="1286181"/>
    <lineage>
        <taxon>Bacteria</taxon>
        <taxon>Bacillati</taxon>
        <taxon>Actinomycetota</taxon>
        <taxon>Actinomycetes</taxon>
        <taxon>Mycobacteriales</taxon>
        <taxon>Mycobacteriaceae</taxon>
        <taxon>Mycolicibacterium</taxon>
    </lineage>
</organism>
<sequence length="82" mass="9547">MMDRFDRQLMDFVRSWVPYGGPPAEEVMLEFGMTREQLTRRVHLIVAAEQARREQEMRQPWLRLQHSAPQAVHSPSSTGPQG</sequence>
<evidence type="ECO:0008006" key="3">
    <source>
        <dbReference type="Google" id="ProtNLM"/>
    </source>
</evidence>